<sequence length="47" mass="5377">MIEPIILPKKAPAFFVILKETAVVGPRRPIKSDKKNCGLMRRKPQFL</sequence>
<dbReference type="AlphaFoldDB" id="J9CQC7"/>
<reference evidence="1" key="1">
    <citation type="journal article" date="2012" name="PLoS ONE">
        <title>Gene sets for utilization of primary and secondary nutrition supplies in the distal gut of endangered iberian lynx.</title>
        <authorList>
            <person name="Alcaide M."/>
            <person name="Messina E."/>
            <person name="Richter M."/>
            <person name="Bargiela R."/>
            <person name="Peplies J."/>
            <person name="Huws S.A."/>
            <person name="Newbold C.J."/>
            <person name="Golyshin P.N."/>
            <person name="Simon M.A."/>
            <person name="Lopez G."/>
            <person name="Yakimov M.M."/>
            <person name="Ferrer M."/>
        </authorList>
    </citation>
    <scope>NUCLEOTIDE SEQUENCE</scope>
</reference>
<protein>
    <submittedName>
        <fullName evidence="1">Uncharacterized protein</fullName>
    </submittedName>
</protein>
<accession>J9CQC7</accession>
<comment type="caution">
    <text evidence="1">The sequence shown here is derived from an EMBL/GenBank/DDBJ whole genome shotgun (WGS) entry which is preliminary data.</text>
</comment>
<organism evidence="1">
    <name type="scientific">gut metagenome</name>
    <dbReference type="NCBI Taxonomy" id="749906"/>
    <lineage>
        <taxon>unclassified sequences</taxon>
        <taxon>metagenomes</taxon>
        <taxon>organismal metagenomes</taxon>
    </lineage>
</organism>
<dbReference type="EMBL" id="AMCI01002582">
    <property type="protein sequence ID" value="EJX02341.1"/>
    <property type="molecule type" value="Genomic_DNA"/>
</dbReference>
<name>J9CQC7_9ZZZZ</name>
<gene>
    <name evidence="1" type="ORF">EVA_09553</name>
</gene>
<proteinExistence type="predicted"/>
<evidence type="ECO:0000313" key="1">
    <source>
        <dbReference type="EMBL" id="EJX02341.1"/>
    </source>
</evidence>